<proteinExistence type="inferred from homology"/>
<feature type="transmembrane region" description="Helical" evidence="13">
    <location>
        <begin position="104"/>
        <end position="128"/>
    </location>
</feature>
<feature type="transmembrane region" description="Helical" evidence="13">
    <location>
        <begin position="296"/>
        <end position="313"/>
    </location>
</feature>
<dbReference type="EMBL" id="WMCP01000012">
    <property type="protein sequence ID" value="MCF2302355.1"/>
    <property type="molecule type" value="Genomic_DNA"/>
</dbReference>
<feature type="domain" description="Cation/H+ exchanger transmembrane" evidence="14">
    <location>
        <begin position="67"/>
        <end position="416"/>
    </location>
</feature>
<evidence type="ECO:0000256" key="11">
    <source>
        <dbReference type="ARBA" id="ARBA00023201"/>
    </source>
</evidence>
<feature type="compositionally biased region" description="Polar residues" evidence="12">
    <location>
        <begin position="434"/>
        <end position="450"/>
    </location>
</feature>
<name>A0AAW4ZPM5_PHOPO</name>
<keyword evidence="7 13" id="KW-1133">Transmembrane helix</keyword>
<dbReference type="GO" id="GO:0051453">
    <property type="term" value="P:regulation of intracellular pH"/>
    <property type="evidence" value="ECO:0007669"/>
    <property type="project" value="TreeGrafter"/>
</dbReference>
<feature type="region of interest" description="Disordered" evidence="12">
    <location>
        <begin position="426"/>
        <end position="450"/>
    </location>
</feature>
<feature type="transmembrane region" description="Helical" evidence="13">
    <location>
        <begin position="205"/>
        <end position="228"/>
    </location>
</feature>
<keyword evidence="3" id="KW-0813">Transport</keyword>
<evidence type="ECO:0000256" key="7">
    <source>
        <dbReference type="ARBA" id="ARBA00022989"/>
    </source>
</evidence>
<dbReference type="GeneID" id="57354211"/>
<dbReference type="InterPro" id="IPR006153">
    <property type="entry name" value="Cation/H_exchanger_TM"/>
</dbReference>
<evidence type="ECO:0000313" key="16">
    <source>
        <dbReference type="Proteomes" id="UP000813876"/>
    </source>
</evidence>
<accession>A0AAW4ZPM5</accession>
<reference evidence="15" key="1">
    <citation type="submission" date="2019-11" db="EMBL/GenBank/DDBJ databases">
        <title>Comparative genomics of photobacteria reveal adaptation to distinct habitats.</title>
        <authorList>
            <person name="Fuertes-Perez S."/>
            <person name="Hilgarth M."/>
            <person name="Vogel R.F."/>
        </authorList>
    </citation>
    <scope>NUCLEOTIDE SEQUENCE</scope>
    <source>
        <strain evidence="15">TMW2.2145</strain>
    </source>
</reference>
<dbReference type="Gene3D" id="6.10.140.1330">
    <property type="match status" value="1"/>
</dbReference>
<feature type="transmembrane region" description="Helical" evidence="13">
    <location>
        <begin position="31"/>
        <end position="53"/>
    </location>
</feature>
<gene>
    <name evidence="15" type="ORF">GLP33_11490</name>
</gene>
<keyword evidence="6 13" id="KW-0812">Transmembrane</keyword>
<evidence type="ECO:0000256" key="2">
    <source>
        <dbReference type="ARBA" id="ARBA00007367"/>
    </source>
</evidence>
<evidence type="ECO:0000256" key="9">
    <source>
        <dbReference type="ARBA" id="ARBA00023065"/>
    </source>
</evidence>
<feature type="transmembrane region" description="Helical" evidence="13">
    <location>
        <begin position="393"/>
        <end position="416"/>
    </location>
</feature>
<dbReference type="PANTHER" id="PTHR10110">
    <property type="entry name" value="SODIUM/HYDROGEN EXCHANGER"/>
    <property type="match status" value="1"/>
</dbReference>
<dbReference type="GO" id="GO:0015386">
    <property type="term" value="F:potassium:proton antiporter activity"/>
    <property type="evidence" value="ECO:0007669"/>
    <property type="project" value="TreeGrafter"/>
</dbReference>
<feature type="transmembrane region" description="Helical" evidence="13">
    <location>
        <begin position="319"/>
        <end position="336"/>
    </location>
</feature>
<dbReference type="Proteomes" id="UP000813876">
    <property type="component" value="Unassembled WGS sequence"/>
</dbReference>
<evidence type="ECO:0000256" key="8">
    <source>
        <dbReference type="ARBA" id="ARBA00023053"/>
    </source>
</evidence>
<dbReference type="GO" id="GO:0015385">
    <property type="term" value="F:sodium:proton antiporter activity"/>
    <property type="evidence" value="ECO:0007669"/>
    <property type="project" value="InterPro"/>
</dbReference>
<comment type="subcellular location">
    <subcellularLocation>
        <location evidence="1">Cell membrane</location>
        <topology evidence="1">Multi-pass membrane protein</topology>
    </subcellularLocation>
</comment>
<keyword evidence="11" id="KW-0739">Sodium transport</keyword>
<evidence type="ECO:0000256" key="6">
    <source>
        <dbReference type="ARBA" id="ARBA00022692"/>
    </source>
</evidence>
<keyword evidence="8" id="KW-0915">Sodium</keyword>
<evidence type="ECO:0000256" key="5">
    <source>
        <dbReference type="ARBA" id="ARBA00022475"/>
    </source>
</evidence>
<dbReference type="PANTHER" id="PTHR10110:SF195">
    <property type="entry name" value="NA(+)_H(+) ANTIPORTER NHAS2"/>
    <property type="match status" value="1"/>
</dbReference>
<keyword evidence="5" id="KW-1003">Cell membrane</keyword>
<feature type="transmembrane region" description="Helical" evidence="13">
    <location>
        <begin position="134"/>
        <end position="154"/>
    </location>
</feature>
<evidence type="ECO:0000256" key="10">
    <source>
        <dbReference type="ARBA" id="ARBA00023136"/>
    </source>
</evidence>
<evidence type="ECO:0000256" key="3">
    <source>
        <dbReference type="ARBA" id="ARBA00022448"/>
    </source>
</evidence>
<comment type="caution">
    <text evidence="15">The sequence shown here is derived from an EMBL/GenBank/DDBJ whole genome shotgun (WGS) entry which is preliminary data.</text>
</comment>
<dbReference type="InterPro" id="IPR018422">
    <property type="entry name" value="Cation/H_exchanger_CPA1"/>
</dbReference>
<organism evidence="15 16">
    <name type="scientific">Photobacterium phosphoreum</name>
    <dbReference type="NCBI Taxonomy" id="659"/>
    <lineage>
        <taxon>Bacteria</taxon>
        <taxon>Pseudomonadati</taxon>
        <taxon>Pseudomonadota</taxon>
        <taxon>Gammaproteobacteria</taxon>
        <taxon>Vibrionales</taxon>
        <taxon>Vibrionaceae</taxon>
        <taxon>Photobacterium</taxon>
    </lineage>
</organism>
<dbReference type="GO" id="GO:0005886">
    <property type="term" value="C:plasma membrane"/>
    <property type="evidence" value="ECO:0007669"/>
    <property type="project" value="UniProtKB-SubCell"/>
</dbReference>
<feature type="transmembrane region" description="Helical" evidence="13">
    <location>
        <begin position="257"/>
        <end position="275"/>
    </location>
</feature>
<evidence type="ECO:0000256" key="1">
    <source>
        <dbReference type="ARBA" id="ARBA00004651"/>
    </source>
</evidence>
<evidence type="ECO:0000256" key="12">
    <source>
        <dbReference type="SAM" id="MobiDB-lite"/>
    </source>
</evidence>
<evidence type="ECO:0000313" key="15">
    <source>
        <dbReference type="EMBL" id="MCF2302355.1"/>
    </source>
</evidence>
<feature type="transmembrane region" description="Helical" evidence="13">
    <location>
        <begin position="73"/>
        <end position="92"/>
    </location>
</feature>
<sequence>MSAYDTVCIMAAIAVFISIINNRIGKFQPTIAITGWSIAISFILLILSKLGYIPLNNEHELIQMVQGVKFDDFLLKGVLGFLLFGGALNIQLPHLKDQKFEISFLALVGTVFSTFFIGTVLWALFKILTIDIDFIYCCLFGALISPTDPIAVLAIVKKLNAPQRISTQIEGESLFNDGVGLVIFVTLFEIAFSKTAPTIASTTMLFIREALGGIAFGAVLGVVFHFLIKTSHDNMFRLILTILVPTFGYVVSEHIEVSAPLAMVVAGIIIGNWTRNTISEAASHQISHLWELADEILNAILFLLIGFMMITFSFHMIDIVAVVIAIPLVLLSRYLSVKYAYKVFNRHRQYNPLSVKILTWGGLRGGLALAMAMAIPAGIPIGFSPDIDVKEIIVLMTYAVVIFSIIVQGSTITPMIHKAKEEQAKMDQAAMNPASKTETSTTDNANNSNR</sequence>
<protein>
    <submittedName>
        <fullName evidence="15">Sodium:proton antiporter</fullName>
    </submittedName>
</protein>
<evidence type="ECO:0000256" key="13">
    <source>
        <dbReference type="SAM" id="Phobius"/>
    </source>
</evidence>
<keyword evidence="10 13" id="KW-0472">Membrane</keyword>
<dbReference type="AlphaFoldDB" id="A0AAW4ZPM5"/>
<dbReference type="GO" id="GO:0098719">
    <property type="term" value="P:sodium ion import across plasma membrane"/>
    <property type="evidence" value="ECO:0007669"/>
    <property type="project" value="TreeGrafter"/>
</dbReference>
<feature type="transmembrane region" description="Helical" evidence="13">
    <location>
        <begin position="174"/>
        <end position="193"/>
    </location>
</feature>
<evidence type="ECO:0000256" key="4">
    <source>
        <dbReference type="ARBA" id="ARBA00022449"/>
    </source>
</evidence>
<dbReference type="Pfam" id="PF00999">
    <property type="entry name" value="Na_H_Exchanger"/>
    <property type="match status" value="1"/>
</dbReference>
<keyword evidence="9" id="KW-0406">Ion transport</keyword>
<feature type="transmembrane region" description="Helical" evidence="13">
    <location>
        <begin position="235"/>
        <end position="251"/>
    </location>
</feature>
<keyword evidence="4" id="KW-0050">Antiport</keyword>
<feature type="transmembrane region" description="Helical" evidence="13">
    <location>
        <begin position="357"/>
        <end position="381"/>
    </location>
</feature>
<dbReference type="RefSeq" id="WP_045030327.1">
    <property type="nucleotide sequence ID" value="NZ_CAMLDN010000074.1"/>
</dbReference>
<evidence type="ECO:0000259" key="14">
    <source>
        <dbReference type="Pfam" id="PF00999"/>
    </source>
</evidence>
<comment type="similarity">
    <text evidence="2">Belongs to the monovalent cation:proton antiporter 1 (CPA1) transporter (TC 2.A.36) family.</text>
</comment>